<comment type="caution">
    <text evidence="6">The sequence shown here is derived from an EMBL/GenBank/DDBJ whole genome shotgun (WGS) entry which is preliminary data.</text>
</comment>
<dbReference type="GO" id="GO:0006351">
    <property type="term" value="P:DNA-templated transcription"/>
    <property type="evidence" value="ECO:0007669"/>
    <property type="project" value="TreeGrafter"/>
</dbReference>
<organism evidence="6 7">
    <name type="scientific">Paracoccus denitrificans</name>
    <dbReference type="NCBI Taxonomy" id="266"/>
    <lineage>
        <taxon>Bacteria</taxon>
        <taxon>Pseudomonadati</taxon>
        <taxon>Pseudomonadota</taxon>
        <taxon>Alphaproteobacteria</taxon>
        <taxon>Rhodobacterales</taxon>
        <taxon>Paracoccaceae</taxon>
        <taxon>Paracoccus</taxon>
    </lineage>
</organism>
<dbReference type="InterPro" id="IPR000847">
    <property type="entry name" value="LysR_HTH_N"/>
</dbReference>
<dbReference type="Proteomes" id="UP000315344">
    <property type="component" value="Unassembled WGS sequence"/>
</dbReference>
<dbReference type="PRINTS" id="PR00039">
    <property type="entry name" value="HTHLYSR"/>
</dbReference>
<evidence type="ECO:0000313" key="6">
    <source>
        <dbReference type="EMBL" id="TKW68879.1"/>
    </source>
</evidence>
<comment type="similarity">
    <text evidence="1">Belongs to the LysR transcriptional regulatory family.</text>
</comment>
<evidence type="ECO:0000256" key="2">
    <source>
        <dbReference type="ARBA" id="ARBA00023015"/>
    </source>
</evidence>
<feature type="domain" description="HTH lysR-type" evidence="5">
    <location>
        <begin position="2"/>
        <end position="59"/>
    </location>
</feature>
<dbReference type="InterPro" id="IPR005119">
    <property type="entry name" value="LysR_subst-bd"/>
</dbReference>
<dbReference type="AlphaFoldDB" id="A0A533IBM3"/>
<dbReference type="InterPro" id="IPR036388">
    <property type="entry name" value="WH-like_DNA-bd_sf"/>
</dbReference>
<dbReference type="PANTHER" id="PTHR30537:SF74">
    <property type="entry name" value="HTH-TYPE TRANSCRIPTIONAL REGULATOR TRPI"/>
    <property type="match status" value="1"/>
</dbReference>
<dbReference type="Gene3D" id="3.40.190.10">
    <property type="entry name" value="Periplasmic binding protein-like II"/>
    <property type="match status" value="2"/>
</dbReference>
<keyword evidence="4" id="KW-0804">Transcription</keyword>
<dbReference type="InterPro" id="IPR036390">
    <property type="entry name" value="WH_DNA-bd_sf"/>
</dbReference>
<dbReference type="Gene3D" id="1.10.10.10">
    <property type="entry name" value="Winged helix-like DNA-binding domain superfamily/Winged helix DNA-binding domain"/>
    <property type="match status" value="1"/>
</dbReference>
<evidence type="ECO:0000313" key="7">
    <source>
        <dbReference type="Proteomes" id="UP000315344"/>
    </source>
</evidence>
<dbReference type="EMBL" id="VAFL01000001">
    <property type="protein sequence ID" value="TKW68879.1"/>
    <property type="molecule type" value="Genomic_DNA"/>
</dbReference>
<evidence type="ECO:0000256" key="3">
    <source>
        <dbReference type="ARBA" id="ARBA00023125"/>
    </source>
</evidence>
<evidence type="ECO:0000259" key="5">
    <source>
        <dbReference type="PROSITE" id="PS50931"/>
    </source>
</evidence>
<keyword evidence="3" id="KW-0238">DNA-binding</keyword>
<protein>
    <submittedName>
        <fullName evidence="6">LysR family transcriptional regulator</fullName>
    </submittedName>
</protein>
<sequence>MPSMTALRVLTAIAERGSTAAAADSIHLSQSAVSKQLLTVEDLLGAKLFHRLPTGMVPTDLGQIYIAQARVAIAAMQEAAFQAAKLKADPNILRLKVLPIFGDRWLLPRFEDFSQQYPHIEVRYTTHSADASNEQPDGVFMFGRAPASGVDALYLFGRDVRLICTPGYWTRLDKSETLDALARGTIFEHPGTPLFWSDLVESNGRPGLVPRRATRFEYYTLVLRAALSGQGLALVPLELVAAELASGELVNPGCLGYECDFGYWFTIPDDRVRSPALKVFRGWLESRLVPYTAN</sequence>
<name>A0A533IBM3_PARDE</name>
<dbReference type="SUPFAM" id="SSF53850">
    <property type="entry name" value="Periplasmic binding protein-like II"/>
    <property type="match status" value="1"/>
</dbReference>
<dbReference type="GO" id="GO:0003700">
    <property type="term" value="F:DNA-binding transcription factor activity"/>
    <property type="evidence" value="ECO:0007669"/>
    <property type="project" value="InterPro"/>
</dbReference>
<keyword evidence="2" id="KW-0805">Transcription regulation</keyword>
<dbReference type="PROSITE" id="PS50931">
    <property type="entry name" value="HTH_LYSR"/>
    <property type="match status" value="1"/>
</dbReference>
<dbReference type="Pfam" id="PF00126">
    <property type="entry name" value="HTH_1"/>
    <property type="match status" value="1"/>
</dbReference>
<proteinExistence type="inferred from homology"/>
<accession>A0A533IBM3</accession>
<evidence type="ECO:0000256" key="4">
    <source>
        <dbReference type="ARBA" id="ARBA00023163"/>
    </source>
</evidence>
<dbReference type="Pfam" id="PF03466">
    <property type="entry name" value="LysR_substrate"/>
    <property type="match status" value="1"/>
</dbReference>
<dbReference type="InterPro" id="IPR058163">
    <property type="entry name" value="LysR-type_TF_proteobact-type"/>
</dbReference>
<dbReference type="GO" id="GO:0043565">
    <property type="term" value="F:sequence-specific DNA binding"/>
    <property type="evidence" value="ECO:0007669"/>
    <property type="project" value="TreeGrafter"/>
</dbReference>
<evidence type="ECO:0000256" key="1">
    <source>
        <dbReference type="ARBA" id="ARBA00009437"/>
    </source>
</evidence>
<reference evidence="6 7" key="1">
    <citation type="journal article" date="2017" name="Nat. Commun.">
        <title>In situ click chemistry generation of cyclooxygenase-2 inhibitors.</title>
        <authorList>
            <person name="Bhardwaj A."/>
            <person name="Kaur J."/>
            <person name="Wuest M."/>
            <person name="Wuest F."/>
        </authorList>
    </citation>
    <scope>NUCLEOTIDE SEQUENCE [LARGE SCALE GENOMIC DNA]</scope>
    <source>
        <strain evidence="6">S2_012_000_R3_94</strain>
    </source>
</reference>
<dbReference type="PANTHER" id="PTHR30537">
    <property type="entry name" value="HTH-TYPE TRANSCRIPTIONAL REGULATOR"/>
    <property type="match status" value="1"/>
</dbReference>
<dbReference type="SUPFAM" id="SSF46785">
    <property type="entry name" value="Winged helix' DNA-binding domain"/>
    <property type="match status" value="1"/>
</dbReference>
<gene>
    <name evidence="6" type="ORF">DI616_01585</name>
</gene>